<evidence type="ECO:0000259" key="1">
    <source>
        <dbReference type="Pfam" id="PF00149"/>
    </source>
</evidence>
<reference evidence="2 3" key="1">
    <citation type="submission" date="2015-07" db="EMBL/GenBank/DDBJ databases">
        <authorList>
            <person name="Kim K.M."/>
        </authorList>
    </citation>
    <scope>NUCLEOTIDE SEQUENCE [LARGE SCALE GENOMIC DNA]</scope>
    <source>
        <strain evidence="2 3">KCTC 12363</strain>
    </source>
</reference>
<name>A0A0H4PUR6_9BACT</name>
<evidence type="ECO:0000313" key="3">
    <source>
        <dbReference type="Proteomes" id="UP000036520"/>
    </source>
</evidence>
<accession>A0A0H4PUR6</accession>
<dbReference type="PATRIC" id="fig|320787.5.peg.2921"/>
<dbReference type="AlphaFoldDB" id="A0A0H4PUR6"/>
<dbReference type="STRING" id="320787.CA2015_2672"/>
<feature type="domain" description="Calcineurin-like phosphoesterase" evidence="1">
    <location>
        <begin position="33"/>
        <end position="219"/>
    </location>
</feature>
<dbReference type="RefSeq" id="WP_048642348.1">
    <property type="nucleotide sequence ID" value="NZ_CP012040.1"/>
</dbReference>
<dbReference type="InterPro" id="IPR029052">
    <property type="entry name" value="Metallo-depent_PP-like"/>
</dbReference>
<dbReference type="OrthoDB" id="9783748at2"/>
<dbReference type="GO" id="GO:0016787">
    <property type="term" value="F:hydrolase activity"/>
    <property type="evidence" value="ECO:0007669"/>
    <property type="project" value="InterPro"/>
</dbReference>
<sequence length="270" mass="31146">MILRLNTLVIVGLLALCFSCVEKEQQPFSFVQLCDTQLGMGGYEHDIMTFKQAVVQINELNPDFAVICGDLVHNATDSSYSDFLDIMETLKVPCHLAPGNHDVGNVPNDTTLSFYRKTIGKDYFDFQNKGYSFIVTNTQLWKVDIGDESAKQDQWFEETLKIQEAKELPIFVIGHYPIFLENPEEEEKYYNIPPIKRKWILDLFKSNNVLAYLSGHTHKLLVNNYENIQFVSGETTSKNFDERPYGFRLWDVSSDTIQHQFVPLNLPQEK</sequence>
<proteinExistence type="predicted"/>
<dbReference type="KEGG" id="camu:CA2015_2672"/>
<gene>
    <name evidence="2" type="ORF">CA2015_2672</name>
</gene>
<dbReference type="Gene3D" id="3.60.21.10">
    <property type="match status" value="1"/>
</dbReference>
<dbReference type="PANTHER" id="PTHR43143">
    <property type="entry name" value="METALLOPHOSPHOESTERASE, CALCINEURIN SUPERFAMILY"/>
    <property type="match status" value="1"/>
</dbReference>
<dbReference type="Proteomes" id="UP000036520">
    <property type="component" value="Chromosome"/>
</dbReference>
<organism evidence="2 3">
    <name type="scientific">Cyclobacterium amurskyense</name>
    <dbReference type="NCBI Taxonomy" id="320787"/>
    <lineage>
        <taxon>Bacteria</taxon>
        <taxon>Pseudomonadati</taxon>
        <taxon>Bacteroidota</taxon>
        <taxon>Cytophagia</taxon>
        <taxon>Cytophagales</taxon>
        <taxon>Cyclobacteriaceae</taxon>
        <taxon>Cyclobacterium</taxon>
    </lineage>
</organism>
<dbReference type="InterPro" id="IPR004843">
    <property type="entry name" value="Calcineurin-like_PHP"/>
</dbReference>
<protein>
    <recommendedName>
        <fullName evidence="1">Calcineurin-like phosphoesterase domain-containing protein</fullName>
    </recommendedName>
</protein>
<dbReference type="InterPro" id="IPR051918">
    <property type="entry name" value="STPP_CPPED1"/>
</dbReference>
<dbReference type="Pfam" id="PF00149">
    <property type="entry name" value="Metallophos"/>
    <property type="match status" value="1"/>
</dbReference>
<keyword evidence="3" id="KW-1185">Reference proteome</keyword>
<dbReference type="EMBL" id="CP012040">
    <property type="protein sequence ID" value="AKP52082.1"/>
    <property type="molecule type" value="Genomic_DNA"/>
</dbReference>
<evidence type="ECO:0000313" key="2">
    <source>
        <dbReference type="EMBL" id="AKP52082.1"/>
    </source>
</evidence>
<dbReference type="PANTHER" id="PTHR43143:SF1">
    <property type="entry name" value="SERINE_THREONINE-PROTEIN PHOSPHATASE CPPED1"/>
    <property type="match status" value="1"/>
</dbReference>
<dbReference type="SUPFAM" id="SSF56300">
    <property type="entry name" value="Metallo-dependent phosphatases"/>
    <property type="match status" value="1"/>
</dbReference>